<dbReference type="GO" id="GO:0005524">
    <property type="term" value="F:ATP binding"/>
    <property type="evidence" value="ECO:0007669"/>
    <property type="project" value="UniProtKB-KW"/>
</dbReference>
<sequence>VPFGEAPPGLIEALRPKSDPLIEPEPDAGGEERPERAQAAIQVGFRELERLEADQERPFRRRDGQVEMAREVAASLDGGTNLAVEAPTGTGKTLAYLLPATAATPQRPVVIATATKVLQRQLRDEAERLQDHGLLKVPFRQIQGVNNYLCTREIADSIEAGDAEENSSEWLALAVAVRGLATAQNGLWDDIGDVRITRSDVSYRNQRARLRATTHTCERRECEWYRQCPLFNRLSGVSEDAGILVANHALVAAWSRLASEELKAPGDVFGDRPATFIFDEAHDLEDSLTGAWTESVGSFELAVTLGKLRGRRGPIRQAERVAREANVAQEPLRELRSLLNASGDLLDRLSETVEEYLRQYAGNEAPYELRPGIDTQRSEYHSLTGAAFDVSARLIGQIQAELINVVEALHGCGEGDPELGRRASRSIFRLRAAVEDLKQPRSLLGNLRELPESHRFVHLLVP</sequence>
<dbReference type="GO" id="GO:0003676">
    <property type="term" value="F:nucleic acid binding"/>
    <property type="evidence" value="ECO:0007669"/>
    <property type="project" value="InterPro"/>
</dbReference>
<feature type="region of interest" description="Disordered" evidence="7">
    <location>
        <begin position="1"/>
        <end position="37"/>
    </location>
</feature>
<accession>A0A382HQJ1</accession>
<dbReference type="SUPFAM" id="SSF52540">
    <property type="entry name" value="P-loop containing nucleoside triphosphate hydrolases"/>
    <property type="match status" value="1"/>
</dbReference>
<keyword evidence="2" id="KW-0547">Nucleotide-binding</keyword>
<evidence type="ECO:0000256" key="7">
    <source>
        <dbReference type="SAM" id="MobiDB-lite"/>
    </source>
</evidence>
<dbReference type="Gene3D" id="3.40.50.300">
    <property type="entry name" value="P-loop containing nucleotide triphosphate hydrolases"/>
    <property type="match status" value="1"/>
</dbReference>
<dbReference type="PANTHER" id="PTHR11472">
    <property type="entry name" value="DNA REPAIR DEAD HELICASE RAD3/XP-D SUBFAMILY MEMBER"/>
    <property type="match status" value="1"/>
</dbReference>
<dbReference type="InterPro" id="IPR027417">
    <property type="entry name" value="P-loop_NTPase"/>
</dbReference>
<dbReference type="PANTHER" id="PTHR11472:SF34">
    <property type="entry name" value="REGULATOR OF TELOMERE ELONGATION HELICASE 1"/>
    <property type="match status" value="1"/>
</dbReference>
<evidence type="ECO:0000256" key="6">
    <source>
        <dbReference type="ARBA" id="ARBA00048954"/>
    </source>
</evidence>
<organism evidence="9">
    <name type="scientific">marine metagenome</name>
    <dbReference type="NCBI Taxonomy" id="408172"/>
    <lineage>
        <taxon>unclassified sequences</taxon>
        <taxon>metagenomes</taxon>
        <taxon>ecological metagenomes</taxon>
    </lineage>
</organism>
<evidence type="ECO:0000256" key="2">
    <source>
        <dbReference type="ARBA" id="ARBA00022741"/>
    </source>
</evidence>
<feature type="non-terminal residue" evidence="9">
    <location>
        <position position="462"/>
    </location>
</feature>
<dbReference type="InterPro" id="IPR014013">
    <property type="entry name" value="Helic_SF1/SF2_ATP-bd_DinG/Rad3"/>
</dbReference>
<dbReference type="InterPro" id="IPR011545">
    <property type="entry name" value="DEAD/DEAH_box_helicase_dom"/>
</dbReference>
<dbReference type="SMART" id="SM00487">
    <property type="entry name" value="DEXDc"/>
    <property type="match status" value="1"/>
</dbReference>
<evidence type="ECO:0000256" key="5">
    <source>
        <dbReference type="ARBA" id="ARBA00044969"/>
    </source>
</evidence>
<keyword evidence="3" id="KW-0378">Hydrolase</keyword>
<dbReference type="InterPro" id="IPR045028">
    <property type="entry name" value="DinG/Rad3-like"/>
</dbReference>
<name>A0A382HQJ1_9ZZZZ</name>
<dbReference type="EMBL" id="UINC01062652">
    <property type="protein sequence ID" value="SVB89479.1"/>
    <property type="molecule type" value="Genomic_DNA"/>
</dbReference>
<feature type="non-terminal residue" evidence="9">
    <location>
        <position position="1"/>
    </location>
</feature>
<evidence type="ECO:0000256" key="3">
    <source>
        <dbReference type="ARBA" id="ARBA00022801"/>
    </source>
</evidence>
<comment type="cofactor">
    <cofactor evidence="1">
        <name>[4Fe-4S] cluster</name>
        <dbReference type="ChEBI" id="CHEBI:49883"/>
    </cofactor>
</comment>
<dbReference type="InterPro" id="IPR014001">
    <property type="entry name" value="Helicase_ATP-bd"/>
</dbReference>
<protein>
    <recommendedName>
        <fullName evidence="5">DNA 5'-3' helicase</fullName>
        <ecNumber evidence="5">5.6.2.3</ecNumber>
    </recommendedName>
</protein>
<evidence type="ECO:0000256" key="1">
    <source>
        <dbReference type="ARBA" id="ARBA00001966"/>
    </source>
</evidence>
<proteinExistence type="predicted"/>
<gene>
    <name evidence="9" type="ORF">METZ01_LOCUS242333</name>
</gene>
<feature type="domain" description="Helicase ATP-binding" evidence="8">
    <location>
        <begin position="51"/>
        <end position="361"/>
    </location>
</feature>
<dbReference type="EC" id="5.6.2.3" evidence="5"/>
<dbReference type="PROSITE" id="PS51193">
    <property type="entry name" value="HELICASE_ATP_BIND_2"/>
    <property type="match status" value="1"/>
</dbReference>
<dbReference type="GO" id="GO:0043139">
    <property type="term" value="F:5'-3' DNA helicase activity"/>
    <property type="evidence" value="ECO:0007669"/>
    <property type="project" value="UniProtKB-EC"/>
</dbReference>
<evidence type="ECO:0000259" key="8">
    <source>
        <dbReference type="PROSITE" id="PS51193"/>
    </source>
</evidence>
<dbReference type="AlphaFoldDB" id="A0A382HQJ1"/>
<dbReference type="GO" id="GO:0016787">
    <property type="term" value="F:hydrolase activity"/>
    <property type="evidence" value="ECO:0007669"/>
    <property type="project" value="UniProtKB-KW"/>
</dbReference>
<keyword evidence="4" id="KW-0067">ATP-binding</keyword>
<comment type="catalytic activity">
    <reaction evidence="6">
        <text>ATP + H2O = ADP + phosphate + H(+)</text>
        <dbReference type="Rhea" id="RHEA:13065"/>
        <dbReference type="ChEBI" id="CHEBI:15377"/>
        <dbReference type="ChEBI" id="CHEBI:15378"/>
        <dbReference type="ChEBI" id="CHEBI:30616"/>
        <dbReference type="ChEBI" id="CHEBI:43474"/>
        <dbReference type="ChEBI" id="CHEBI:456216"/>
        <dbReference type="EC" id="5.6.2.3"/>
    </reaction>
</comment>
<dbReference type="Pfam" id="PF00270">
    <property type="entry name" value="DEAD"/>
    <property type="match status" value="1"/>
</dbReference>
<evidence type="ECO:0000313" key="9">
    <source>
        <dbReference type="EMBL" id="SVB89479.1"/>
    </source>
</evidence>
<evidence type="ECO:0000256" key="4">
    <source>
        <dbReference type="ARBA" id="ARBA00022840"/>
    </source>
</evidence>
<reference evidence="9" key="1">
    <citation type="submission" date="2018-05" db="EMBL/GenBank/DDBJ databases">
        <authorList>
            <person name="Lanie J.A."/>
            <person name="Ng W.-L."/>
            <person name="Kazmierczak K.M."/>
            <person name="Andrzejewski T.M."/>
            <person name="Davidsen T.M."/>
            <person name="Wayne K.J."/>
            <person name="Tettelin H."/>
            <person name="Glass J.I."/>
            <person name="Rusch D."/>
            <person name="Podicherti R."/>
            <person name="Tsui H.-C.T."/>
            <person name="Winkler M.E."/>
        </authorList>
    </citation>
    <scope>NUCLEOTIDE SEQUENCE</scope>
</reference>